<comment type="caution">
    <text evidence="1">The sequence shown here is derived from an EMBL/GenBank/DDBJ whole genome shotgun (WGS) entry which is preliminary data.</text>
</comment>
<protein>
    <submittedName>
        <fullName evidence="1">Uncharacterized protein</fullName>
    </submittedName>
</protein>
<sequence>MIGAKGETDKAQAERYLTSETGSEVAEPRKRRRSSGRGLIKSAIQRPAGWMQRQK</sequence>
<evidence type="ECO:0000313" key="2">
    <source>
        <dbReference type="Proteomes" id="UP001164250"/>
    </source>
</evidence>
<evidence type="ECO:0000313" key="1">
    <source>
        <dbReference type="EMBL" id="KAJ0112235.1"/>
    </source>
</evidence>
<name>A0ACC1C939_9ROSI</name>
<organism evidence="1 2">
    <name type="scientific">Pistacia atlantica</name>
    <dbReference type="NCBI Taxonomy" id="434234"/>
    <lineage>
        <taxon>Eukaryota</taxon>
        <taxon>Viridiplantae</taxon>
        <taxon>Streptophyta</taxon>
        <taxon>Embryophyta</taxon>
        <taxon>Tracheophyta</taxon>
        <taxon>Spermatophyta</taxon>
        <taxon>Magnoliopsida</taxon>
        <taxon>eudicotyledons</taxon>
        <taxon>Gunneridae</taxon>
        <taxon>Pentapetalae</taxon>
        <taxon>rosids</taxon>
        <taxon>malvids</taxon>
        <taxon>Sapindales</taxon>
        <taxon>Anacardiaceae</taxon>
        <taxon>Pistacia</taxon>
    </lineage>
</organism>
<reference evidence="2" key="1">
    <citation type="journal article" date="2023" name="G3 (Bethesda)">
        <title>Genome assembly and association tests identify interacting loci associated with vigor, precocity, and sex in interspecific pistachio rootstocks.</title>
        <authorList>
            <person name="Palmer W."/>
            <person name="Jacygrad E."/>
            <person name="Sagayaradj S."/>
            <person name="Cavanaugh K."/>
            <person name="Han R."/>
            <person name="Bertier L."/>
            <person name="Beede B."/>
            <person name="Kafkas S."/>
            <person name="Golino D."/>
            <person name="Preece J."/>
            <person name="Michelmore R."/>
        </authorList>
    </citation>
    <scope>NUCLEOTIDE SEQUENCE [LARGE SCALE GENOMIC DNA]</scope>
</reference>
<accession>A0ACC1C939</accession>
<proteinExistence type="predicted"/>
<keyword evidence="2" id="KW-1185">Reference proteome</keyword>
<dbReference type="EMBL" id="CM047897">
    <property type="protein sequence ID" value="KAJ0112235.1"/>
    <property type="molecule type" value="Genomic_DNA"/>
</dbReference>
<gene>
    <name evidence="1" type="ORF">Patl1_03087</name>
</gene>
<dbReference type="Proteomes" id="UP001164250">
    <property type="component" value="Chromosome 1"/>
</dbReference>